<evidence type="ECO:0000256" key="8">
    <source>
        <dbReference type="PIRSR" id="PIRSR601382-1"/>
    </source>
</evidence>
<dbReference type="GO" id="GO:0005524">
    <property type="term" value="F:ATP binding"/>
    <property type="evidence" value="ECO:0007669"/>
    <property type="project" value="UniProtKB-KW"/>
</dbReference>
<dbReference type="eggNOG" id="KOG2303">
    <property type="taxonomic scope" value="Eukaryota"/>
</dbReference>
<dbReference type="InterPro" id="IPR012341">
    <property type="entry name" value="6hp_glycosidase-like_sf"/>
</dbReference>
<feature type="transmembrane region" description="Helical" evidence="12">
    <location>
        <begin position="7"/>
        <end position="24"/>
    </location>
</feature>
<dbReference type="FunFam" id="3.40.50.620:FF:000036">
    <property type="entry name" value="Glutamine-dependent NAD(+) synthetase"/>
    <property type="match status" value="1"/>
</dbReference>
<dbReference type="GO" id="GO:0009435">
    <property type="term" value="P:NAD+ biosynthetic process"/>
    <property type="evidence" value="ECO:0007669"/>
    <property type="project" value="UniProtKB-UniPathway"/>
</dbReference>
<dbReference type="GO" id="GO:0016020">
    <property type="term" value="C:membrane"/>
    <property type="evidence" value="ECO:0007669"/>
    <property type="project" value="InterPro"/>
</dbReference>
<feature type="domain" description="CN hydrolase" evidence="13">
    <location>
        <begin position="579"/>
        <end position="813"/>
    </location>
</feature>
<gene>
    <name evidence="14" type="ORF">EPUS_01995</name>
</gene>
<dbReference type="eggNOG" id="KOG2431">
    <property type="taxonomic scope" value="Eukaryota"/>
</dbReference>
<dbReference type="SUPFAM" id="SSF52402">
    <property type="entry name" value="Adenine nucleotide alpha hydrolases-like"/>
    <property type="match status" value="1"/>
</dbReference>
<evidence type="ECO:0000256" key="11">
    <source>
        <dbReference type="SAM" id="MobiDB-lite"/>
    </source>
</evidence>
<dbReference type="CDD" id="cd00553">
    <property type="entry name" value="NAD_synthase"/>
    <property type="match status" value="1"/>
</dbReference>
<keyword evidence="10" id="KW-0378">Hydrolase</keyword>
<keyword evidence="9" id="KW-1015">Disulfide bond</keyword>
<feature type="active site" description="Proton donor" evidence="8">
    <location>
        <position position="433"/>
    </location>
</feature>
<dbReference type="SUPFAM" id="SSF48225">
    <property type="entry name" value="Seven-hairpin glycosidases"/>
    <property type="match status" value="1"/>
</dbReference>
<feature type="region of interest" description="Disordered" evidence="11">
    <location>
        <begin position="33"/>
        <end position="54"/>
    </location>
</feature>
<evidence type="ECO:0000256" key="4">
    <source>
        <dbReference type="ARBA" id="ARBA00022598"/>
    </source>
</evidence>
<dbReference type="EMBL" id="KE720882">
    <property type="protein sequence ID" value="ERF74308.1"/>
    <property type="molecule type" value="Genomic_DNA"/>
</dbReference>
<keyword evidence="12" id="KW-0812">Transmembrane</keyword>
<dbReference type="FunFam" id="1.50.10.10:FF:000037">
    <property type="entry name" value="alpha-1,2-Mannosidase"/>
    <property type="match status" value="1"/>
</dbReference>
<dbReference type="Gene3D" id="3.60.110.10">
    <property type="entry name" value="Carbon-nitrogen hydrolase"/>
    <property type="match status" value="1"/>
</dbReference>
<feature type="region of interest" description="Disordered" evidence="11">
    <location>
        <begin position="1255"/>
        <end position="1281"/>
    </location>
</feature>
<dbReference type="GO" id="GO:0004359">
    <property type="term" value="F:glutaminase activity"/>
    <property type="evidence" value="ECO:0007669"/>
    <property type="project" value="InterPro"/>
</dbReference>
<keyword evidence="7" id="KW-0520">NAD</keyword>
<feature type="active site" description="Proton donor" evidence="8">
    <location>
        <position position="182"/>
    </location>
</feature>
<keyword evidence="6" id="KW-0067">ATP-binding</keyword>
<dbReference type="PANTHER" id="PTHR23090:SF9">
    <property type="entry name" value="GLUTAMINE-DEPENDENT NAD(+) SYNTHETASE"/>
    <property type="match status" value="1"/>
</dbReference>
<organism evidence="14 15">
    <name type="scientific">Endocarpon pusillum (strain Z07020 / HMAS-L-300199)</name>
    <name type="common">Lichen-forming fungus</name>
    <dbReference type="NCBI Taxonomy" id="1263415"/>
    <lineage>
        <taxon>Eukaryota</taxon>
        <taxon>Fungi</taxon>
        <taxon>Dikarya</taxon>
        <taxon>Ascomycota</taxon>
        <taxon>Pezizomycotina</taxon>
        <taxon>Eurotiomycetes</taxon>
        <taxon>Chaetothyriomycetidae</taxon>
        <taxon>Verrucariales</taxon>
        <taxon>Verrucariaceae</taxon>
        <taxon>Endocarpon</taxon>
    </lineage>
</organism>
<evidence type="ECO:0000256" key="6">
    <source>
        <dbReference type="ARBA" id="ARBA00022840"/>
    </source>
</evidence>
<dbReference type="SUPFAM" id="SSF56317">
    <property type="entry name" value="Carbon-nitrogen hydrolase"/>
    <property type="match status" value="1"/>
</dbReference>
<dbReference type="GO" id="GO:0003952">
    <property type="term" value="F:NAD+ synthase (glutamine-hydrolyzing) activity"/>
    <property type="evidence" value="ECO:0007669"/>
    <property type="project" value="InterPro"/>
</dbReference>
<feature type="compositionally biased region" description="Polar residues" evidence="11">
    <location>
        <begin position="33"/>
        <end position="48"/>
    </location>
</feature>
<dbReference type="RefSeq" id="XP_007800018.1">
    <property type="nucleotide sequence ID" value="XM_007801827.1"/>
</dbReference>
<dbReference type="GO" id="GO:0005737">
    <property type="term" value="C:cytoplasm"/>
    <property type="evidence" value="ECO:0007669"/>
    <property type="project" value="InterPro"/>
</dbReference>
<dbReference type="Gene3D" id="1.50.10.10">
    <property type="match status" value="1"/>
</dbReference>
<dbReference type="PROSITE" id="PS50263">
    <property type="entry name" value="CN_HYDROLASE"/>
    <property type="match status" value="1"/>
</dbReference>
<feature type="active site" evidence="8">
    <location>
        <position position="318"/>
    </location>
</feature>
<reference evidence="15" key="1">
    <citation type="journal article" date="2014" name="BMC Genomics">
        <title>Genome characteristics reveal the impact of lichenization on lichen-forming fungus Endocarpon pusillum Hedwig (Verrucariales, Ascomycota).</title>
        <authorList>
            <person name="Wang Y.-Y."/>
            <person name="Liu B."/>
            <person name="Zhang X.-Y."/>
            <person name="Zhou Q.-M."/>
            <person name="Zhang T."/>
            <person name="Li H."/>
            <person name="Yu Y.-F."/>
            <person name="Zhang X.-L."/>
            <person name="Hao X.-Y."/>
            <person name="Wang M."/>
            <person name="Wang L."/>
            <person name="Wei J.-C."/>
        </authorList>
    </citation>
    <scope>NUCLEOTIDE SEQUENCE [LARGE SCALE GENOMIC DNA]</scope>
    <source>
        <strain evidence="15">Z07020 / HMAS-L-300199</strain>
    </source>
</reference>
<dbReference type="Pfam" id="PF01532">
    <property type="entry name" value="Glyco_hydro_47"/>
    <property type="match status" value="1"/>
</dbReference>
<comment type="similarity">
    <text evidence="2">In the C-terminal section; belongs to the NAD synthetase family.</text>
</comment>
<dbReference type="EC" id="3.2.1.-" evidence="10"/>
<keyword evidence="15" id="KW-1185">Reference proteome</keyword>
<protein>
    <recommendedName>
        <fullName evidence="10">alpha-1,2-Mannosidase</fullName>
        <ecNumber evidence="10">3.2.1.-</ecNumber>
    </recommendedName>
</protein>
<keyword evidence="12" id="KW-0472">Membrane</keyword>
<dbReference type="InterPro" id="IPR036526">
    <property type="entry name" value="C-N_Hydrolase_sf"/>
</dbReference>
<dbReference type="PANTHER" id="PTHR23090">
    <property type="entry name" value="NH 3 /GLUTAMINE-DEPENDENT NAD + SYNTHETASE"/>
    <property type="match status" value="1"/>
</dbReference>
<dbReference type="GO" id="GO:0004571">
    <property type="term" value="F:mannosyl-oligosaccharide 1,2-alpha-mannosidase activity"/>
    <property type="evidence" value="ECO:0007669"/>
    <property type="project" value="InterPro"/>
</dbReference>
<dbReference type="InterPro" id="IPR036026">
    <property type="entry name" value="Seven-hairpin_glycosidases"/>
</dbReference>
<dbReference type="Pfam" id="PF00795">
    <property type="entry name" value="CN_hydrolase"/>
    <property type="match status" value="1"/>
</dbReference>
<dbReference type="UniPathway" id="UPA00253">
    <property type="reaction ID" value="UER00334"/>
</dbReference>
<keyword evidence="5" id="KW-0547">Nucleotide-binding</keyword>
<evidence type="ECO:0000256" key="10">
    <source>
        <dbReference type="RuleBase" id="RU361193"/>
    </source>
</evidence>
<evidence type="ECO:0000256" key="3">
    <source>
        <dbReference type="ARBA" id="ARBA00007658"/>
    </source>
</evidence>
<comment type="similarity">
    <text evidence="3 10">Belongs to the glycosyl hydrolase 47 family.</text>
</comment>
<dbReference type="Proteomes" id="UP000019373">
    <property type="component" value="Unassembled WGS sequence"/>
</dbReference>
<dbReference type="GO" id="GO:0005975">
    <property type="term" value="P:carbohydrate metabolic process"/>
    <property type="evidence" value="ECO:0007669"/>
    <property type="project" value="InterPro"/>
</dbReference>
<dbReference type="InterPro" id="IPR001382">
    <property type="entry name" value="Glyco_hydro_47"/>
</dbReference>
<evidence type="ECO:0000313" key="14">
    <source>
        <dbReference type="EMBL" id="ERF74308.1"/>
    </source>
</evidence>
<dbReference type="InterPro" id="IPR014729">
    <property type="entry name" value="Rossmann-like_a/b/a_fold"/>
</dbReference>
<evidence type="ECO:0000259" key="13">
    <source>
        <dbReference type="PROSITE" id="PS50263"/>
    </source>
</evidence>
<dbReference type="PRINTS" id="PR00747">
    <property type="entry name" value="GLYHDRLASE47"/>
</dbReference>
<feature type="disulfide bond" evidence="9">
    <location>
        <begin position="390"/>
        <end position="419"/>
    </location>
</feature>
<dbReference type="UniPathway" id="UPA00378"/>
<feature type="compositionally biased region" description="Basic and acidic residues" evidence="11">
    <location>
        <begin position="1264"/>
        <end position="1281"/>
    </location>
</feature>
<evidence type="ECO:0000256" key="1">
    <source>
        <dbReference type="ARBA" id="ARBA00005188"/>
    </source>
</evidence>
<evidence type="ECO:0000256" key="5">
    <source>
        <dbReference type="ARBA" id="ARBA00022741"/>
    </source>
</evidence>
<evidence type="ECO:0000256" key="9">
    <source>
        <dbReference type="PIRSR" id="PIRSR601382-3"/>
    </source>
</evidence>
<sequence>MRVIRKWVLYSVLSALFLITFYHLSPSTPVDSDVGQSSSQEVLTTPSASAHGHKWANKPVKYPVTSLVSLPTSKPVAIPKVQFPFEAEDPTTKEIRERRLQTVKEAFTHSWDGYKEHAWLKDEVAPVTGGSRNTFGGWGASLVDTLDTLWIMGMKAEFEEAVAAVRNIDFSIAEQLPLNIFETTIRYLGGLLGAYDVSGGKYPVLLGKAIELGEMLYTAFDTPNRMPITRWSGDKETSQAEALERTLVAEIGSLSLEFTRLSQLSGDMKYFDAIQRITDVFDKQQNRTNLPGMWPVLVNARTQEFSRDTFFTLGGMADSLYEYLPKEYLLLGGRSDQYQRMYAYALQTIKSNLLFKPMTTTDKDILLSGNVRAYGLNTVHLEPQSQHLACFAGGMVALAAKMFNHSEDIDVAQKIVDGCIWAYESMATGIMAEVFYTVPCRGNSTRACPWNHTKWVSEVVLRNSHDEQELDLATPYDERIRMKVERLRLPAGFSAIGDRRFLLRPEAIESIFVLYRITGDEVLRDAAWEMFENIQRVARTDIAYAAIEDVTNTQTMQANNMESFWMAETLKYFYLLYITTLATCQLNQWALDFEGNLERILLSIKKAKEAKATLRVGPELEITGYGCLDHFLEADTFLHSWEMIARILKNPGCRDIILDIGREMRYFTPWSREGHVEEYYLPRIIQDIVGKVKVPIGDAVISTRDTCLGCESCEELFTPSAPHSAMSLNGVEIFTNSSGSHHELRKLNTRYDLILEATRKAGGIYLYANQQGCDGDRLYYDGSAMIVINGIIVAQGSQFSLNDVEVITATLDLEDVRSFRCAPSRGLQALQARSYQRIEVDFGLSAEGSVLDTKIKPSEARAPSFHAPEAEIAYGPACWLWDYLRRSRQAGFFVPLSGGIDSCATAVIVYSMCRLVVEACKAGDEQVIKDVRAVCAEETYSPENPQDLCNRIFHTCFMGSTNSSGETRSRARNLSKAIGAYHTDLNIDSVVSAMTKLFTAVTNFVPRFRVHGGDNASNLALQKSVPPNCQSLLDKTLAHLITSIQARLRMVIAYLFAQLLPTVRNRPSGGSLLVLGSANVDELLRGYLTKYDCSSADINPIGGISKTDLKAFIRWAATNFNLPILDDFISATPTAELEPITGDYVQSDEVDMGMTYDELCVFGRLRKVQKLGPWGMWERLVHEWRDKMGPREVYEKVRRFFWYYAINRHKATVMTPSYHAEQYSPDDNRYDLRPFLYPIFSVAYNKIENALSRYENPKGPDSVAGKEEGIQDLGGEARQEQ</sequence>
<dbReference type="GeneID" id="19237049"/>
<evidence type="ECO:0000313" key="15">
    <source>
        <dbReference type="Proteomes" id="UP000019373"/>
    </source>
</evidence>
<evidence type="ECO:0000256" key="2">
    <source>
        <dbReference type="ARBA" id="ARBA00007145"/>
    </source>
</evidence>
<dbReference type="Pfam" id="PF02540">
    <property type="entry name" value="NAD_synthase"/>
    <property type="match status" value="1"/>
</dbReference>
<dbReference type="InterPro" id="IPR022310">
    <property type="entry name" value="NAD/GMP_synthase"/>
</dbReference>
<name>U1GPR3_ENDPU</name>
<accession>U1GPR3</accession>
<dbReference type="OrthoDB" id="2020662at2759"/>
<dbReference type="HAMAP" id="MF_02090">
    <property type="entry name" value="NadE_glutamine_dep"/>
    <property type="match status" value="1"/>
</dbReference>
<keyword evidence="4" id="KW-0436">Ligase</keyword>
<dbReference type="InterPro" id="IPR003694">
    <property type="entry name" value="NAD_synthase"/>
</dbReference>
<keyword evidence="10" id="KW-0326">Glycosidase</keyword>
<dbReference type="Gene3D" id="3.40.50.620">
    <property type="entry name" value="HUPs"/>
    <property type="match status" value="1"/>
</dbReference>
<dbReference type="InterPro" id="IPR003010">
    <property type="entry name" value="C-N_Hydrolase"/>
</dbReference>
<dbReference type="GO" id="GO:0036503">
    <property type="term" value="P:ERAD pathway"/>
    <property type="evidence" value="ECO:0007669"/>
    <property type="project" value="UniProtKB-ARBA"/>
</dbReference>
<dbReference type="CDD" id="cd07570">
    <property type="entry name" value="GAT_Gln-NAD-synth"/>
    <property type="match status" value="1"/>
</dbReference>
<evidence type="ECO:0000256" key="12">
    <source>
        <dbReference type="SAM" id="Phobius"/>
    </source>
</evidence>
<dbReference type="InterPro" id="IPR014445">
    <property type="entry name" value="Gln-dep_NAD_synthase"/>
</dbReference>
<dbReference type="HOGENOM" id="CLU_263070_0_0_1"/>
<comment type="pathway">
    <text evidence="1">Cofactor biosynthesis; NAD(+) biosynthesis; NAD(+) from deamido-NAD(+) (L-Gln route): step 1/1.</text>
</comment>
<feature type="active site" evidence="8">
    <location>
        <position position="506"/>
    </location>
</feature>
<keyword evidence="12" id="KW-1133">Transmembrane helix</keyword>
<dbReference type="GO" id="GO:0005509">
    <property type="term" value="F:calcium ion binding"/>
    <property type="evidence" value="ECO:0007669"/>
    <property type="project" value="InterPro"/>
</dbReference>
<evidence type="ECO:0000256" key="7">
    <source>
        <dbReference type="ARBA" id="ARBA00023027"/>
    </source>
</evidence>
<proteinExistence type="inferred from homology"/>